<dbReference type="Gene3D" id="2.60.40.1240">
    <property type="match status" value="1"/>
</dbReference>
<evidence type="ECO:0000313" key="4">
    <source>
        <dbReference type="EMBL" id="MFC4825815.1"/>
    </source>
</evidence>
<keyword evidence="1" id="KW-0732">Signal</keyword>
<organism evidence="4 5">
    <name type="scientific">Halorussus aquaticus</name>
    <dbReference type="NCBI Taxonomy" id="2953748"/>
    <lineage>
        <taxon>Archaea</taxon>
        <taxon>Methanobacteriati</taxon>
        <taxon>Methanobacteriota</taxon>
        <taxon>Stenosarchaea group</taxon>
        <taxon>Halobacteria</taxon>
        <taxon>Halobacteriales</taxon>
        <taxon>Haladaptataceae</taxon>
        <taxon>Halorussus</taxon>
    </lineage>
</organism>
<accession>A0ABD5Q514</accession>
<feature type="region of interest" description="Disordered" evidence="2">
    <location>
        <begin position="220"/>
        <end position="269"/>
    </location>
</feature>
<feature type="region of interest" description="Disordered" evidence="2">
    <location>
        <begin position="339"/>
        <end position="359"/>
    </location>
</feature>
<dbReference type="Gene3D" id="2.60.40.10">
    <property type="entry name" value="Immunoglobulins"/>
    <property type="match status" value="1"/>
</dbReference>
<feature type="domain" description="DUF4352" evidence="3">
    <location>
        <begin position="416"/>
        <end position="513"/>
    </location>
</feature>
<keyword evidence="5" id="KW-1185">Reference proteome</keyword>
<sequence>MSGPNNVVVGERFSLSVSVTNAGGQSGEFADALTVGGDADVPETRIRIADVASSEARTVETGPFSLGHAGDYRFELAETGASHVVSVSGRSLRGGEQFALDDGPAVGLMGLSPHSGLFYDTANGRVVLAPDPDSVLVTVEASVENRGNSQVRVAPEDFSVAEGEVLAALPRNEGDLTGLDGIDGDPFARETIEPDEAQTGWLLAEVPRERATAGPEFAWNRTRTESETRNETVSPAGEDADESETTVGGETNADSTTADGTSADGDSIPEARWRFDPVELPRFEVTELQMLGEVEFGESVTVTVAVENTGSVAGTYRGGLEHRYADATDWHPSETLELDLSPGSSATRTTEIEPPEPGTARYRLRPGSAAASVDVHPATRTLAESFTTPEGARLRAELGNDHFDGLLASYIYDAGGNETYRAPPGKTFAFVSVTAENTATESVEFPDATAFSVAVDGESYSVFHQSSDDGDGLASPVDGRFYAPESESEPGATHTGWLVFQVPDDASTDELSVRCSSDGDAFVSWSA</sequence>
<evidence type="ECO:0000259" key="3">
    <source>
        <dbReference type="Pfam" id="PF11611"/>
    </source>
</evidence>
<feature type="compositionally biased region" description="Polar residues" evidence="2">
    <location>
        <begin position="245"/>
        <end position="260"/>
    </location>
</feature>
<gene>
    <name evidence="4" type="ORF">ACFO9K_16290</name>
</gene>
<dbReference type="RefSeq" id="WP_254268556.1">
    <property type="nucleotide sequence ID" value="NZ_CP100400.1"/>
</dbReference>
<reference evidence="4 5" key="1">
    <citation type="journal article" date="2019" name="Int. J. Syst. Evol. Microbiol.">
        <title>The Global Catalogue of Microorganisms (GCM) 10K type strain sequencing project: providing services to taxonomists for standard genome sequencing and annotation.</title>
        <authorList>
            <consortium name="The Broad Institute Genomics Platform"/>
            <consortium name="The Broad Institute Genome Sequencing Center for Infectious Disease"/>
            <person name="Wu L."/>
            <person name="Ma J."/>
        </authorList>
    </citation>
    <scope>NUCLEOTIDE SEQUENCE [LARGE SCALE GENOMIC DNA]</scope>
    <source>
        <strain evidence="4 5">XZYJ18</strain>
    </source>
</reference>
<evidence type="ECO:0000256" key="1">
    <source>
        <dbReference type="ARBA" id="ARBA00022729"/>
    </source>
</evidence>
<dbReference type="InterPro" id="IPR029051">
    <property type="entry name" value="DUF4352"/>
</dbReference>
<dbReference type="InterPro" id="IPR013783">
    <property type="entry name" value="Ig-like_fold"/>
</dbReference>
<evidence type="ECO:0000256" key="2">
    <source>
        <dbReference type="SAM" id="MobiDB-lite"/>
    </source>
</evidence>
<dbReference type="Proteomes" id="UP001595945">
    <property type="component" value="Unassembled WGS sequence"/>
</dbReference>
<dbReference type="GeneID" id="73043457"/>
<comment type="caution">
    <text evidence="4">The sequence shown here is derived from an EMBL/GenBank/DDBJ whole genome shotgun (WGS) entry which is preliminary data.</text>
</comment>
<proteinExistence type="predicted"/>
<name>A0ABD5Q514_9EURY</name>
<dbReference type="Pfam" id="PF11611">
    <property type="entry name" value="DUF4352"/>
    <property type="match status" value="1"/>
</dbReference>
<protein>
    <submittedName>
        <fullName evidence="4">DUF4352 domain-containing protein</fullName>
    </submittedName>
</protein>
<dbReference type="InterPro" id="IPR029050">
    <property type="entry name" value="Immunoprotect_excell_Ig-like"/>
</dbReference>
<dbReference type="AlphaFoldDB" id="A0ABD5Q514"/>
<evidence type="ECO:0000313" key="5">
    <source>
        <dbReference type="Proteomes" id="UP001595945"/>
    </source>
</evidence>
<dbReference type="EMBL" id="JBHSHT010000002">
    <property type="protein sequence ID" value="MFC4825815.1"/>
    <property type="molecule type" value="Genomic_DNA"/>
</dbReference>